<dbReference type="InterPro" id="IPR036465">
    <property type="entry name" value="vWFA_dom_sf"/>
</dbReference>
<evidence type="ECO:0000259" key="1">
    <source>
        <dbReference type="Pfam" id="PF01882"/>
    </source>
</evidence>
<dbReference type="Pfam" id="PF01882">
    <property type="entry name" value="DUF58"/>
    <property type="match status" value="1"/>
</dbReference>
<dbReference type="EMBL" id="CAEZYU010000014">
    <property type="protein sequence ID" value="CAB4733640.1"/>
    <property type="molecule type" value="Genomic_DNA"/>
</dbReference>
<dbReference type="PANTHER" id="PTHR33608:SF6">
    <property type="entry name" value="BLL2464 PROTEIN"/>
    <property type="match status" value="1"/>
</dbReference>
<dbReference type="PANTHER" id="PTHR33608">
    <property type="entry name" value="BLL2464 PROTEIN"/>
    <property type="match status" value="1"/>
</dbReference>
<feature type="domain" description="DUF58" evidence="1">
    <location>
        <begin position="52"/>
        <end position="267"/>
    </location>
</feature>
<evidence type="ECO:0000313" key="3">
    <source>
        <dbReference type="EMBL" id="CAB4733640.1"/>
    </source>
</evidence>
<dbReference type="AlphaFoldDB" id="A0A6J6CDS6"/>
<dbReference type="EMBL" id="CAEZSF010000175">
    <property type="protein sequence ID" value="CAB4549532.1"/>
    <property type="molecule type" value="Genomic_DNA"/>
</dbReference>
<dbReference type="SUPFAM" id="SSF53300">
    <property type="entry name" value="vWA-like"/>
    <property type="match status" value="1"/>
</dbReference>
<protein>
    <submittedName>
        <fullName evidence="2">Unannotated protein</fullName>
    </submittedName>
</protein>
<sequence length="314" mass="34447">MAGLSDTLGLVGDRPAEEIVRRLTLDITRRLDGMLHGDFMGIVPGRGSEPGEARAYSPGDDVRHIDWNVTARMQDPYLRETIADRELETWMLVDRSAGLDFGTALCEKRDLVLGAAAGIGLLTARGGNRVGAVMLRGSEVTTMPPRQGRRNLLGILDRVLESPREDGSGATNLSAGLQRISAVARRRGLVVVISDFLSDPASWKNPLGTLALRHSVLCIQVVDPRDLDLPAIGMLQFQDPADGSIREVNTDDKRLRERYAAAAAEQHLVIASQIRSAGSDHVTLRTDGDWLMDLAQYVSRRRHRAEMTAGRRTR</sequence>
<gene>
    <name evidence="2" type="ORF">UFOPK1358_01530</name>
    <name evidence="3" type="ORF">UFOPK2766_00492</name>
</gene>
<organism evidence="2">
    <name type="scientific">freshwater metagenome</name>
    <dbReference type="NCBI Taxonomy" id="449393"/>
    <lineage>
        <taxon>unclassified sequences</taxon>
        <taxon>metagenomes</taxon>
        <taxon>ecological metagenomes</taxon>
    </lineage>
</organism>
<accession>A0A6J6CDS6</accession>
<name>A0A6J6CDS6_9ZZZZ</name>
<proteinExistence type="predicted"/>
<reference evidence="2" key="1">
    <citation type="submission" date="2020-05" db="EMBL/GenBank/DDBJ databases">
        <authorList>
            <person name="Chiriac C."/>
            <person name="Salcher M."/>
            <person name="Ghai R."/>
            <person name="Kavagutti S V."/>
        </authorList>
    </citation>
    <scope>NUCLEOTIDE SEQUENCE</scope>
</reference>
<evidence type="ECO:0000313" key="2">
    <source>
        <dbReference type="EMBL" id="CAB4549532.1"/>
    </source>
</evidence>
<dbReference type="InterPro" id="IPR002881">
    <property type="entry name" value="DUF58"/>
</dbReference>